<dbReference type="STRING" id="983506.L8XBA1"/>
<gene>
    <name evidence="2" type="ORF">AG1IA_00001</name>
</gene>
<evidence type="ECO:0000313" key="3">
    <source>
        <dbReference type="Proteomes" id="UP000011668"/>
    </source>
</evidence>
<dbReference type="OrthoDB" id="3257778at2759"/>
<protein>
    <submittedName>
        <fullName evidence="2">Uncharacterized protein</fullName>
    </submittedName>
</protein>
<feature type="region of interest" description="Disordered" evidence="1">
    <location>
        <begin position="688"/>
        <end position="707"/>
    </location>
</feature>
<evidence type="ECO:0000256" key="1">
    <source>
        <dbReference type="SAM" id="MobiDB-lite"/>
    </source>
</evidence>
<keyword evidence="3" id="KW-1185">Reference proteome</keyword>
<feature type="region of interest" description="Disordered" evidence="1">
    <location>
        <begin position="652"/>
        <end position="680"/>
    </location>
</feature>
<organism evidence="2 3">
    <name type="scientific">Thanatephorus cucumeris (strain AG1-IA)</name>
    <name type="common">Rice sheath blight fungus</name>
    <name type="synonym">Rhizoctonia solani</name>
    <dbReference type="NCBI Taxonomy" id="983506"/>
    <lineage>
        <taxon>Eukaryota</taxon>
        <taxon>Fungi</taxon>
        <taxon>Dikarya</taxon>
        <taxon>Basidiomycota</taxon>
        <taxon>Agaricomycotina</taxon>
        <taxon>Agaricomycetes</taxon>
        <taxon>Cantharellales</taxon>
        <taxon>Ceratobasidiaceae</taxon>
        <taxon>Rhizoctonia</taxon>
        <taxon>Rhizoctonia solani AG-1</taxon>
    </lineage>
</organism>
<evidence type="ECO:0000313" key="2">
    <source>
        <dbReference type="EMBL" id="ELU45969.1"/>
    </source>
</evidence>
<name>L8XBA1_THACA</name>
<proteinExistence type="predicted"/>
<accession>L8XBA1</accession>
<reference evidence="2 3" key="1">
    <citation type="journal article" date="2013" name="Nat. Commun.">
        <title>The evolution and pathogenic mechanisms of the rice sheath blight pathogen.</title>
        <authorList>
            <person name="Zheng A."/>
            <person name="Lin R."/>
            <person name="Xu L."/>
            <person name="Qin P."/>
            <person name="Tang C."/>
            <person name="Ai P."/>
            <person name="Zhang D."/>
            <person name="Liu Y."/>
            <person name="Sun Z."/>
            <person name="Feng H."/>
            <person name="Wang Y."/>
            <person name="Chen Y."/>
            <person name="Liang X."/>
            <person name="Fu R."/>
            <person name="Li Q."/>
            <person name="Zhang J."/>
            <person name="Yu X."/>
            <person name="Xie Z."/>
            <person name="Ding L."/>
            <person name="Guan P."/>
            <person name="Tang J."/>
            <person name="Liang Y."/>
            <person name="Wang S."/>
            <person name="Deng Q."/>
            <person name="Li S."/>
            <person name="Zhu J."/>
            <person name="Wang L."/>
            <person name="Liu H."/>
            <person name="Li P."/>
        </authorList>
    </citation>
    <scope>NUCLEOTIDE SEQUENCE [LARGE SCALE GENOMIC DNA]</scope>
    <source>
        <strain evidence="3">AG-1 IA</strain>
    </source>
</reference>
<dbReference type="Proteomes" id="UP000011668">
    <property type="component" value="Unassembled WGS sequence"/>
</dbReference>
<feature type="compositionally biased region" description="Basic and acidic residues" evidence="1">
    <location>
        <begin position="653"/>
        <end position="663"/>
    </location>
</feature>
<dbReference type="EMBL" id="AFRT01000001">
    <property type="protein sequence ID" value="ELU45969.1"/>
    <property type="molecule type" value="Genomic_DNA"/>
</dbReference>
<dbReference type="AlphaFoldDB" id="L8XBA1"/>
<sequence>MFVMAWSPAPERSGAPRNFGCTHREARADVKTISSHTCANKPGSLEYDATLLDSKELVFCLSRIAFFSRYYWTNCLRGGFRAKSLPFYEYICPQRGSDSSNGPCSLMPELCQRTFLVNTVFGTFVFQQVIYYPITTVLLTERAYHIYAVEQKTKSAFFEPTWQLNALTARASCDALKVMVHEDQRIRFGQWYTHNFQQIHQLERDTAAKRILLKTFSHIFSPVEKRRQVLLQHTLSLAAIAFLAIRAFSEFRNSYEDLPIRTIVKPCMSEEDAFSELFNAKALYMSSPGHRHVTYNALLSPKMPEQLFDINISVILEDENLIYNKIICNMEPIHTIPSDAGTVDWFGKYNCDPGSGYIFPHLEMESARPRRVGYEFSVVQRYQEIRTQMLNPSSGRHILLSDHTPSIWLGVNVAPWDFELHGLMMPYLTNPILPEFGWNTVYETHIARRRYIVSSPLMDSITGADPVSTGVTNNAADAYLNDYVWLRHISLPLFTLLVSSTELVATGLIYLPVFLESSEKLAVSGFKPGQAPRKYLCKVTEDYRVTSTFDVFASIGGLLALLQGVHILLFGRPLFWGIFGAKAITPFGIMGSLATKSFKKRLQERYHIPRQGTRVNSEQFQGGSQSRNRAGVDIDMTQFLLDYVIDMGPASVPEHEEDKHRSSNSEGGEGGVECEPLRRLGDIEGMTEVTQFQWADSGESEPASQLT</sequence>
<comment type="caution">
    <text evidence="2">The sequence shown here is derived from an EMBL/GenBank/DDBJ whole genome shotgun (WGS) entry which is preliminary data.</text>
</comment>
<dbReference type="HOGENOM" id="CLU_390378_0_0_1"/>